<keyword evidence="1" id="KW-0802">TPR repeat</keyword>
<protein>
    <recommendedName>
        <fullName evidence="4">Tetratricopeptide repeat protein</fullName>
    </recommendedName>
</protein>
<dbReference type="Proteomes" id="UP000282574">
    <property type="component" value="Unassembled WGS sequence"/>
</dbReference>
<sequence>MTSEEFSLLVKNIVLIFEEITQKLIAIQELFEENCQTSDEEVYLLFELGAVLITVKEYEAAIASFDQTLKIDLNYDFA</sequence>
<evidence type="ECO:0008006" key="4">
    <source>
        <dbReference type="Google" id="ProtNLM"/>
    </source>
</evidence>
<dbReference type="SUPFAM" id="SSF48452">
    <property type="entry name" value="TPR-like"/>
    <property type="match status" value="1"/>
</dbReference>
<evidence type="ECO:0000256" key="1">
    <source>
        <dbReference type="PROSITE-ProRule" id="PRU00339"/>
    </source>
</evidence>
<reference evidence="2 3" key="1">
    <citation type="journal article" date="2019" name="Genome Biol. Evol.">
        <title>Day and night: Metabolic profiles and evolutionary relationships of six axenic non-marine cyanobacteria.</title>
        <authorList>
            <person name="Will S.E."/>
            <person name="Henke P."/>
            <person name="Boedeker C."/>
            <person name="Huang S."/>
            <person name="Brinkmann H."/>
            <person name="Rohde M."/>
            <person name="Jarek M."/>
            <person name="Friedl T."/>
            <person name="Seufert S."/>
            <person name="Schumacher M."/>
            <person name="Overmann J."/>
            <person name="Neumann-Schaal M."/>
            <person name="Petersen J."/>
        </authorList>
    </citation>
    <scope>NUCLEOTIDE SEQUENCE [LARGE SCALE GENOMIC DNA]</scope>
    <source>
        <strain evidence="2 3">SAG 39.79</strain>
    </source>
</reference>
<dbReference type="EMBL" id="RSCK01000029">
    <property type="protein sequence ID" value="RUT11220.1"/>
    <property type="molecule type" value="Genomic_DNA"/>
</dbReference>
<comment type="caution">
    <text evidence="2">The sequence shown here is derived from an EMBL/GenBank/DDBJ whole genome shotgun (WGS) entry which is preliminary data.</text>
</comment>
<keyword evidence="3" id="KW-1185">Reference proteome</keyword>
<gene>
    <name evidence="2" type="ORF">DSM107010_34890</name>
</gene>
<feature type="repeat" description="TPR" evidence="1">
    <location>
        <begin position="42"/>
        <end position="75"/>
    </location>
</feature>
<proteinExistence type="predicted"/>
<dbReference type="InterPro" id="IPR011990">
    <property type="entry name" value="TPR-like_helical_dom_sf"/>
</dbReference>
<accession>A0AB37UIL8</accession>
<dbReference type="InterPro" id="IPR019734">
    <property type="entry name" value="TPR_rpt"/>
</dbReference>
<dbReference type="RefSeq" id="WP_106166299.1">
    <property type="nucleotide sequence ID" value="NZ_JAVKZF010000004.1"/>
</dbReference>
<name>A0AB37UIL8_9CYAN</name>
<evidence type="ECO:0000313" key="2">
    <source>
        <dbReference type="EMBL" id="RUT11220.1"/>
    </source>
</evidence>
<dbReference type="PROSITE" id="PS50005">
    <property type="entry name" value="TPR"/>
    <property type="match status" value="1"/>
</dbReference>
<dbReference type="AlphaFoldDB" id="A0AB37UIL8"/>
<organism evidence="2 3">
    <name type="scientific">Chroococcidiopsis cubana SAG 39.79</name>
    <dbReference type="NCBI Taxonomy" id="388085"/>
    <lineage>
        <taxon>Bacteria</taxon>
        <taxon>Bacillati</taxon>
        <taxon>Cyanobacteriota</taxon>
        <taxon>Cyanophyceae</taxon>
        <taxon>Chroococcidiopsidales</taxon>
        <taxon>Chroococcidiopsidaceae</taxon>
        <taxon>Chroococcidiopsis</taxon>
    </lineage>
</organism>
<evidence type="ECO:0000313" key="3">
    <source>
        <dbReference type="Proteomes" id="UP000282574"/>
    </source>
</evidence>